<evidence type="ECO:0000313" key="1">
    <source>
        <dbReference type="EMBL" id="ASV67220.1"/>
    </source>
</evidence>
<dbReference type="InterPro" id="IPR006944">
    <property type="entry name" value="Phage/GTA_portal"/>
</dbReference>
<accession>A0A248TGJ0</accession>
<protein>
    <submittedName>
        <fullName evidence="1">Portal protein</fullName>
    </submittedName>
</protein>
<dbReference type="Pfam" id="PF04860">
    <property type="entry name" value="Phage_portal"/>
    <property type="match status" value="1"/>
</dbReference>
<reference evidence="1 2" key="1">
    <citation type="submission" date="2017-08" db="EMBL/GenBank/DDBJ databases">
        <title>Complete Genome Sequence of Bacillus kochii Oregon-R-modENCODE STRAIN BDGP4, isolated from Drosophila melanogaster gut.</title>
        <authorList>
            <person name="Wan K.H."/>
            <person name="Yu C."/>
            <person name="Park S."/>
            <person name="Hammonds A.S."/>
            <person name="Booth B.W."/>
            <person name="Celniker S.E."/>
        </authorList>
    </citation>
    <scope>NUCLEOTIDE SEQUENCE [LARGE SCALE GENOMIC DNA]</scope>
    <source>
        <strain evidence="1 2">BDGP4</strain>
    </source>
</reference>
<organism evidence="1 2">
    <name type="scientific">Cytobacillus kochii</name>
    <dbReference type="NCBI Taxonomy" id="859143"/>
    <lineage>
        <taxon>Bacteria</taxon>
        <taxon>Bacillati</taxon>
        <taxon>Bacillota</taxon>
        <taxon>Bacilli</taxon>
        <taxon>Bacillales</taxon>
        <taxon>Bacillaceae</taxon>
        <taxon>Cytobacillus</taxon>
    </lineage>
</organism>
<dbReference type="KEGG" id="bko:CKF48_07685"/>
<evidence type="ECO:0000313" key="2">
    <source>
        <dbReference type="Proteomes" id="UP000215137"/>
    </source>
</evidence>
<dbReference type="AlphaFoldDB" id="A0A248TGJ0"/>
<gene>
    <name evidence="1" type="ORF">CKF48_07685</name>
</gene>
<proteinExistence type="predicted"/>
<sequence>MAGLFNKIFNRRKEPQQTIRADIMSSGSPVFTPFSGNAYESDIYRAAVDAIARNAAKLKGTHIITSSKNRKDGDQYLNRILQVRPNPYMTAYDLIYKLVTHYYLYNNAFAFLQKDEKGFLQAIYPLSAQNMEYLVDPAGEMYCRFIFANGQQVTIPFSEVFIARRFFNSNDLLGDTNTAILPTLDLTHTQNEGLQNAIKSNATIRGILRYNQVLNPEKLKEEKEAFISDYLSASNNGGIAAIDNKYDYIPLESKPVPIDDKQIESIKKKIYEYLGISEKIVNSTYNEDEWAAFYESVIEPIAVQFSLELTDKIFTNREQSFGNSIIFEANRLQFASNETKTNIIKELMPLGLFTTNQALEILNLPPVENGDKRIQTLNVVNAAKADQYQLNSKDKGEDHGE</sequence>
<dbReference type="EMBL" id="CP022983">
    <property type="protein sequence ID" value="ASV67220.1"/>
    <property type="molecule type" value="Genomic_DNA"/>
</dbReference>
<name>A0A248TGJ0_9BACI</name>
<dbReference type="RefSeq" id="WP_095370795.1">
    <property type="nucleotide sequence ID" value="NZ_CP022983.1"/>
</dbReference>
<dbReference type="Proteomes" id="UP000215137">
    <property type="component" value="Chromosome"/>
</dbReference>
<keyword evidence="2" id="KW-1185">Reference proteome</keyword>
<dbReference type="OrthoDB" id="2491at2"/>